<dbReference type="InterPro" id="IPR015422">
    <property type="entry name" value="PyrdxlP-dep_Trfase_small"/>
</dbReference>
<dbReference type="Proteomes" id="UP001443914">
    <property type="component" value="Unassembled WGS sequence"/>
</dbReference>
<evidence type="ECO:0000256" key="4">
    <source>
        <dbReference type="ARBA" id="ARBA00022898"/>
    </source>
</evidence>
<sequence>MGHALASDGGFCTGNLRAIDHQRLSSSGYVLYASLPPYLATAAISAIDVLEDNRNLTAKLKENVALLWAGHCV</sequence>
<dbReference type="EMBL" id="JBDFQZ010000010">
    <property type="protein sequence ID" value="KAK9683851.1"/>
    <property type="molecule type" value="Genomic_DNA"/>
</dbReference>
<dbReference type="Gene3D" id="3.40.640.10">
    <property type="entry name" value="Type I PLP-dependent aspartate aminotransferase-like (Major domain)"/>
    <property type="match status" value="1"/>
</dbReference>
<dbReference type="GO" id="GO:0016020">
    <property type="term" value="C:membrane"/>
    <property type="evidence" value="ECO:0007669"/>
    <property type="project" value="GOC"/>
</dbReference>
<evidence type="ECO:0008006" key="8">
    <source>
        <dbReference type="Google" id="ProtNLM"/>
    </source>
</evidence>
<dbReference type="Gene3D" id="3.90.1150.10">
    <property type="entry name" value="Aspartate Aminotransferase, domain 1"/>
    <property type="match status" value="1"/>
</dbReference>
<evidence type="ECO:0000256" key="3">
    <source>
        <dbReference type="ARBA" id="ARBA00022679"/>
    </source>
</evidence>
<organism evidence="6 7">
    <name type="scientific">Saponaria officinalis</name>
    <name type="common">Common soapwort</name>
    <name type="synonym">Lychnis saponaria</name>
    <dbReference type="NCBI Taxonomy" id="3572"/>
    <lineage>
        <taxon>Eukaryota</taxon>
        <taxon>Viridiplantae</taxon>
        <taxon>Streptophyta</taxon>
        <taxon>Embryophyta</taxon>
        <taxon>Tracheophyta</taxon>
        <taxon>Spermatophyta</taxon>
        <taxon>Magnoliopsida</taxon>
        <taxon>eudicotyledons</taxon>
        <taxon>Gunneridae</taxon>
        <taxon>Pentapetalae</taxon>
        <taxon>Caryophyllales</taxon>
        <taxon>Caryophyllaceae</taxon>
        <taxon>Caryophylleae</taxon>
        <taxon>Saponaria</taxon>
    </lineage>
</organism>
<reference evidence="6" key="1">
    <citation type="submission" date="2024-03" db="EMBL/GenBank/DDBJ databases">
        <title>WGS assembly of Saponaria officinalis var. Norfolk2.</title>
        <authorList>
            <person name="Jenkins J."/>
            <person name="Shu S."/>
            <person name="Grimwood J."/>
            <person name="Barry K."/>
            <person name="Goodstein D."/>
            <person name="Schmutz J."/>
            <person name="Leebens-Mack J."/>
            <person name="Osbourn A."/>
        </authorList>
    </citation>
    <scope>NUCLEOTIDE SEQUENCE [LARGE SCALE GENOMIC DNA]</scope>
    <source>
        <strain evidence="6">JIC</strain>
    </source>
</reference>
<dbReference type="PANTHER" id="PTHR13693:SF2">
    <property type="entry name" value="SERINE PALMITOYLTRANSFERASE 1"/>
    <property type="match status" value="1"/>
</dbReference>
<evidence type="ECO:0000256" key="5">
    <source>
        <dbReference type="ARBA" id="ARBA00023315"/>
    </source>
</evidence>
<comment type="caution">
    <text evidence="6">The sequence shown here is derived from an EMBL/GenBank/DDBJ whole genome shotgun (WGS) entry which is preliminary data.</text>
</comment>
<comment type="cofactor">
    <cofactor evidence="1">
        <name>pyridoxal 5'-phosphate</name>
        <dbReference type="ChEBI" id="CHEBI:597326"/>
    </cofactor>
</comment>
<evidence type="ECO:0000313" key="7">
    <source>
        <dbReference type="Proteomes" id="UP001443914"/>
    </source>
</evidence>
<evidence type="ECO:0000256" key="1">
    <source>
        <dbReference type="ARBA" id="ARBA00001933"/>
    </source>
</evidence>
<dbReference type="InterPro" id="IPR015424">
    <property type="entry name" value="PyrdxlP-dep_Trfase"/>
</dbReference>
<dbReference type="InterPro" id="IPR015421">
    <property type="entry name" value="PyrdxlP-dep_Trfase_major"/>
</dbReference>
<dbReference type="GO" id="GO:0004758">
    <property type="term" value="F:serine C-palmitoyltransferase activity"/>
    <property type="evidence" value="ECO:0007669"/>
    <property type="project" value="TreeGrafter"/>
</dbReference>
<keyword evidence="5" id="KW-0012">Acyltransferase</keyword>
<comment type="similarity">
    <text evidence="2">Belongs to the class-II pyridoxal-phosphate-dependent aminotransferase family.</text>
</comment>
<keyword evidence="3" id="KW-0808">Transferase</keyword>
<dbReference type="GO" id="GO:0005783">
    <property type="term" value="C:endoplasmic reticulum"/>
    <property type="evidence" value="ECO:0007669"/>
    <property type="project" value="TreeGrafter"/>
</dbReference>
<accession>A0AAW1I2X9</accession>
<protein>
    <recommendedName>
        <fullName evidence="8">Serine C-palmitoyltransferase</fullName>
    </recommendedName>
</protein>
<gene>
    <name evidence="6" type="ORF">RND81_10G169100</name>
</gene>
<dbReference type="SUPFAM" id="SSF53383">
    <property type="entry name" value="PLP-dependent transferases"/>
    <property type="match status" value="1"/>
</dbReference>
<dbReference type="GO" id="GO:0046513">
    <property type="term" value="P:ceramide biosynthetic process"/>
    <property type="evidence" value="ECO:0007669"/>
    <property type="project" value="TreeGrafter"/>
</dbReference>
<dbReference type="PANTHER" id="PTHR13693">
    <property type="entry name" value="CLASS II AMINOTRANSFERASE/8-AMINO-7-OXONONANOATE SYNTHASE"/>
    <property type="match status" value="1"/>
</dbReference>
<evidence type="ECO:0000313" key="6">
    <source>
        <dbReference type="EMBL" id="KAK9683851.1"/>
    </source>
</evidence>
<dbReference type="GO" id="GO:0046512">
    <property type="term" value="P:sphingosine biosynthetic process"/>
    <property type="evidence" value="ECO:0007669"/>
    <property type="project" value="TreeGrafter"/>
</dbReference>
<dbReference type="InterPro" id="IPR050087">
    <property type="entry name" value="AON_synthase_class-II"/>
</dbReference>
<proteinExistence type="inferred from homology"/>
<keyword evidence="7" id="KW-1185">Reference proteome</keyword>
<keyword evidence="4" id="KW-0663">Pyridoxal phosphate</keyword>
<evidence type="ECO:0000256" key="2">
    <source>
        <dbReference type="ARBA" id="ARBA00008392"/>
    </source>
</evidence>
<name>A0AAW1I2X9_SAPOF</name>
<dbReference type="AlphaFoldDB" id="A0AAW1I2X9"/>